<proteinExistence type="predicted"/>
<evidence type="ECO:0000313" key="2">
    <source>
        <dbReference type="EMBL" id="MCF1715427.1"/>
    </source>
</evidence>
<feature type="transmembrane region" description="Helical" evidence="1">
    <location>
        <begin position="97"/>
        <end position="116"/>
    </location>
</feature>
<dbReference type="InterPro" id="IPR005240">
    <property type="entry name" value="DUF389"/>
</dbReference>
<protein>
    <submittedName>
        <fullName evidence="2">TIGR00341 family protein</fullName>
    </submittedName>
</protein>
<dbReference type="PANTHER" id="PTHR20992:SF9">
    <property type="entry name" value="AT15442P-RELATED"/>
    <property type="match status" value="1"/>
</dbReference>
<dbReference type="Proteomes" id="UP001200145">
    <property type="component" value="Unassembled WGS sequence"/>
</dbReference>
<feature type="transmembrane region" description="Helical" evidence="1">
    <location>
        <begin position="160"/>
        <end position="182"/>
    </location>
</feature>
<comment type="caution">
    <text evidence="2">The sequence shown here is derived from an EMBL/GenBank/DDBJ whole genome shotgun (WGS) entry which is preliminary data.</text>
</comment>
<keyword evidence="1" id="KW-0812">Transmembrane</keyword>
<feature type="transmembrane region" description="Helical" evidence="1">
    <location>
        <begin position="188"/>
        <end position="211"/>
    </location>
</feature>
<keyword evidence="3" id="KW-1185">Reference proteome</keyword>
<dbReference type="EMBL" id="JAKEVY010000003">
    <property type="protein sequence ID" value="MCF1715427.1"/>
    <property type="molecule type" value="Genomic_DNA"/>
</dbReference>
<gene>
    <name evidence="2" type="ORF">L0U88_12395</name>
</gene>
<evidence type="ECO:0000256" key="1">
    <source>
        <dbReference type="SAM" id="Phobius"/>
    </source>
</evidence>
<feature type="transmembrane region" description="Helical" evidence="1">
    <location>
        <begin position="136"/>
        <end position="153"/>
    </location>
</feature>
<sequence length="449" mass="50944">MNKATRFVKWFLWDRFNLHGDAASPDESIESFKRNVDFKGTNLWILIFAIFIASIGLNVNSTAVIIGAMLISPLMGPIMGFGLGISINDFQLVKRALRNLAVAVFISICTSTLYFWLSPLSDAQSELLARTSPNLYDVLIAFFGGLAGVVAGTRKEKSNVIPGVAIATALMPPLCTAGYGIASGQWSYFLGAFYLFIINSVFISLSVLLIVRFLKFPRVSYINDKERIRVRNYIWIVTMLTLLPSIYFAYRQVQKNIYQKNAQRFIDTEMQFNEATLLRQKIDPNQRTLELVYVGIIVPDSLIEVRKLNLPKYELVGTNIRIRQIGITDSGRIAQLKASLTKEEQGTELTKANAERIQELENQVKLYQETELDRRNMFLEAQAIQPKITSLALENTIFERAENKSDTLQLVYLEFSRKLSAPEAKQLQTWVEARLKTNKFKLITEPDLP</sequence>
<keyword evidence="1" id="KW-0472">Membrane</keyword>
<evidence type="ECO:0000313" key="3">
    <source>
        <dbReference type="Proteomes" id="UP001200145"/>
    </source>
</evidence>
<dbReference type="Pfam" id="PF04087">
    <property type="entry name" value="DUF389"/>
    <property type="match status" value="1"/>
</dbReference>
<dbReference type="RefSeq" id="WP_234866380.1">
    <property type="nucleotide sequence ID" value="NZ_JAKEVY010000003.1"/>
</dbReference>
<feature type="transmembrane region" description="Helical" evidence="1">
    <location>
        <begin position="232"/>
        <end position="250"/>
    </location>
</feature>
<dbReference type="PANTHER" id="PTHR20992">
    <property type="entry name" value="AT15442P-RELATED"/>
    <property type="match status" value="1"/>
</dbReference>
<organism evidence="2 3">
    <name type="scientific">Flavihumibacter fluminis</name>
    <dbReference type="NCBI Taxonomy" id="2909236"/>
    <lineage>
        <taxon>Bacteria</taxon>
        <taxon>Pseudomonadati</taxon>
        <taxon>Bacteroidota</taxon>
        <taxon>Chitinophagia</taxon>
        <taxon>Chitinophagales</taxon>
        <taxon>Chitinophagaceae</taxon>
        <taxon>Flavihumibacter</taxon>
    </lineage>
</organism>
<feature type="transmembrane region" description="Helical" evidence="1">
    <location>
        <begin position="65"/>
        <end position="85"/>
    </location>
</feature>
<dbReference type="NCBIfam" id="TIGR00341">
    <property type="entry name" value="TIGR00341 family protein"/>
    <property type="match status" value="1"/>
</dbReference>
<reference evidence="2 3" key="1">
    <citation type="submission" date="2022-01" db="EMBL/GenBank/DDBJ databases">
        <title>Flavihumibacter sp. nov., isolated from sediment of a river.</title>
        <authorList>
            <person name="Liu H."/>
        </authorList>
    </citation>
    <scope>NUCLEOTIDE SEQUENCE [LARGE SCALE GENOMIC DNA]</scope>
    <source>
        <strain evidence="2 3">RY-1</strain>
    </source>
</reference>
<keyword evidence="1" id="KW-1133">Transmembrane helix</keyword>
<name>A0ABS9BIN1_9BACT</name>
<accession>A0ABS9BIN1</accession>
<feature type="transmembrane region" description="Helical" evidence="1">
    <location>
        <begin position="41"/>
        <end position="59"/>
    </location>
</feature>